<dbReference type="AlphaFoldDB" id="A0A8S1NTZ5"/>
<feature type="compositionally biased region" description="Basic and acidic residues" evidence="2">
    <location>
        <begin position="45"/>
        <end position="54"/>
    </location>
</feature>
<sequence>MSVIRDRHPLTSLNQLQNLFGKSKQQENTQNVCPEKVRGASKPKQKTEGSRREVSNVQKSQYTLQSQKLYTNHLDNIKSSRAFNVKSQDLLLSPERIESLQQDNKVLEIQNDKKRILKQSVEHSNDQNNNNNNKLFTQDDQQKKIEQSQTIQLRNLIQSKQQRDTNNEILEKQKNSRREKHVAQILYDDSRTRQQKNQLTSQSLATNEGKLSEISQQWFIQRFIKDFYYFLSNTENVKKSWDYSKIYENDFQQILQGLGFGESKELWNDFTNGSYILSRNILIVLLAILNVPVQQIPLYIPKDDEQVPMASHYKNDENGNLILSTQDCIEIHNKYKQLYLNTKLNHGNGQRRNIEKSKSPPQVINLLSNRSRDMAIKKKNNLNINEWFAQQEQKKKDNIEKLKNQLEQSEENKQIKQTIRPLAIDLTSLSKPVKKQQDKSTIDVEFESQQQFCTFSPQINPIKNFPISTASTQYDIDQQAKRLREARLRQKTVEKLKSTGNTTNNESRTQIKLQTEQSMSQEPKCKKIKSKPIFLNFPILYIDVKIDDAKTVRLPIFNGDNPENLATKFAIDNNLDNSLEERLKDLLEEQINSVQEQQL</sequence>
<keyword evidence="1" id="KW-0175">Coiled coil</keyword>
<feature type="region of interest" description="Disordered" evidence="2">
    <location>
        <begin position="23"/>
        <end position="60"/>
    </location>
</feature>
<feature type="region of interest" description="Disordered" evidence="2">
    <location>
        <begin position="122"/>
        <end position="142"/>
    </location>
</feature>
<gene>
    <name evidence="3" type="ORF">PPRIM_AZ9-3.1.T1020092</name>
</gene>
<evidence type="ECO:0000313" key="3">
    <source>
        <dbReference type="EMBL" id="CAD8096767.1"/>
    </source>
</evidence>
<evidence type="ECO:0000256" key="1">
    <source>
        <dbReference type="SAM" id="Coils"/>
    </source>
</evidence>
<proteinExistence type="predicted"/>
<evidence type="ECO:0000256" key="2">
    <source>
        <dbReference type="SAM" id="MobiDB-lite"/>
    </source>
</evidence>
<name>A0A8S1NTZ5_PARPR</name>
<accession>A0A8S1NTZ5</accession>
<comment type="caution">
    <text evidence="3">The sequence shown here is derived from an EMBL/GenBank/DDBJ whole genome shotgun (WGS) entry which is preliminary data.</text>
</comment>
<dbReference type="Proteomes" id="UP000688137">
    <property type="component" value="Unassembled WGS sequence"/>
</dbReference>
<organism evidence="3 4">
    <name type="scientific">Paramecium primaurelia</name>
    <dbReference type="NCBI Taxonomy" id="5886"/>
    <lineage>
        <taxon>Eukaryota</taxon>
        <taxon>Sar</taxon>
        <taxon>Alveolata</taxon>
        <taxon>Ciliophora</taxon>
        <taxon>Intramacronucleata</taxon>
        <taxon>Oligohymenophorea</taxon>
        <taxon>Peniculida</taxon>
        <taxon>Parameciidae</taxon>
        <taxon>Paramecium</taxon>
    </lineage>
</organism>
<dbReference type="PANTHER" id="PTHR38150:SF1">
    <property type="entry name" value="PFU DOMAIN-CONTAINING PROTEIN"/>
    <property type="match status" value="1"/>
</dbReference>
<protein>
    <submittedName>
        <fullName evidence="3">Uncharacterized protein</fullName>
    </submittedName>
</protein>
<dbReference type="PANTHER" id="PTHR38150">
    <property type="entry name" value="EF-HAND DOMAIN-CONTAINING PROTEIN"/>
    <property type="match status" value="1"/>
</dbReference>
<dbReference type="EMBL" id="CAJJDM010000105">
    <property type="protein sequence ID" value="CAD8096767.1"/>
    <property type="molecule type" value="Genomic_DNA"/>
</dbReference>
<keyword evidence="4" id="KW-1185">Reference proteome</keyword>
<evidence type="ECO:0000313" key="4">
    <source>
        <dbReference type="Proteomes" id="UP000688137"/>
    </source>
</evidence>
<feature type="coiled-coil region" evidence="1">
    <location>
        <begin position="389"/>
        <end position="419"/>
    </location>
</feature>
<reference evidence="3" key="1">
    <citation type="submission" date="2021-01" db="EMBL/GenBank/DDBJ databases">
        <authorList>
            <consortium name="Genoscope - CEA"/>
            <person name="William W."/>
        </authorList>
    </citation>
    <scope>NUCLEOTIDE SEQUENCE</scope>
</reference>
<dbReference type="OMA" id="KKSWDYS"/>